<dbReference type="GO" id="GO:0016787">
    <property type="term" value="F:hydrolase activity"/>
    <property type="evidence" value="ECO:0007669"/>
    <property type="project" value="InterPro"/>
</dbReference>
<evidence type="ECO:0000313" key="5">
    <source>
        <dbReference type="Proteomes" id="UP000681162"/>
    </source>
</evidence>
<dbReference type="Gene3D" id="3.20.20.140">
    <property type="entry name" value="Metal-dependent hydrolases"/>
    <property type="match status" value="1"/>
</dbReference>
<evidence type="ECO:0000313" key="4">
    <source>
        <dbReference type="EMBL" id="GIO37422.1"/>
    </source>
</evidence>
<dbReference type="RefSeq" id="WP_249412988.1">
    <property type="nucleotide sequence ID" value="NZ_BORR01000007.1"/>
</dbReference>
<dbReference type="InterPro" id="IPR032466">
    <property type="entry name" value="Metal_Hydrolase"/>
</dbReference>
<keyword evidence="2" id="KW-1133">Transmembrane helix</keyword>
<dbReference type="Pfam" id="PF04909">
    <property type="entry name" value="Amidohydro_2"/>
    <property type="match status" value="1"/>
</dbReference>
<name>A0A920CI38_9BACL</name>
<keyword evidence="2" id="KW-0472">Membrane</keyword>
<evidence type="ECO:0000259" key="3">
    <source>
        <dbReference type="Pfam" id="PF04909"/>
    </source>
</evidence>
<keyword evidence="2" id="KW-0812">Transmembrane</keyword>
<feature type="region of interest" description="Disordered" evidence="1">
    <location>
        <begin position="30"/>
        <end position="63"/>
    </location>
</feature>
<comment type="caution">
    <text evidence="4">The sequence shown here is derived from an EMBL/GenBank/DDBJ whole genome shotgun (WGS) entry which is preliminary data.</text>
</comment>
<organism evidence="4 5">
    <name type="scientific">Paenibacillus antibioticophila</name>
    <dbReference type="NCBI Taxonomy" id="1274374"/>
    <lineage>
        <taxon>Bacteria</taxon>
        <taxon>Bacillati</taxon>
        <taxon>Bacillota</taxon>
        <taxon>Bacilli</taxon>
        <taxon>Bacillales</taxon>
        <taxon>Paenibacillaceae</taxon>
        <taxon>Paenibacillus</taxon>
    </lineage>
</organism>
<proteinExistence type="predicted"/>
<gene>
    <name evidence="4" type="ORF">J41TS12_22830</name>
</gene>
<dbReference type="AlphaFoldDB" id="A0A920CI38"/>
<dbReference type="SUPFAM" id="SSF51556">
    <property type="entry name" value="Metallo-dependent hydrolases"/>
    <property type="match status" value="1"/>
</dbReference>
<feature type="domain" description="Amidohydrolase-related" evidence="3">
    <location>
        <begin position="190"/>
        <end position="334"/>
    </location>
</feature>
<dbReference type="Proteomes" id="UP000681162">
    <property type="component" value="Unassembled WGS sequence"/>
</dbReference>
<evidence type="ECO:0000256" key="1">
    <source>
        <dbReference type="SAM" id="MobiDB-lite"/>
    </source>
</evidence>
<sequence>MTKRSMVYMLVIVVIILIVTLSLWKKMDEPSENRPVTTTSSPTDSSLTTSETAATDAESDSTETEVKSLYELVAEYGDLQLVDAHNHDASGFAYSKMQKNWEHSSVDRIVLFGDVSEPSAIKTDEIAWGAYEEDPERFIPFFSGINLLDESGLQTVRDNLEKGYFGIGEIAAASTYSPALAHVAWKTKDPMDGILPDIYKLCAEYKVPVLLHIDPPNGAPVFKLEEALEAYPDTTFIFAHINAHNSPYNVESLLEKHPNLYADFFAGFTAFNPESAYELEDFVPVIKKFPDRFLLSTDSGYGLSGGEEKAIEGMYRLIDALDDRQIAQQVAGGNLEQLIRIQPATKTQLEALDAADLSDVEKDLSDLTKEEAGKLLLNYKK</sequence>
<evidence type="ECO:0000256" key="2">
    <source>
        <dbReference type="SAM" id="Phobius"/>
    </source>
</evidence>
<keyword evidence="5" id="KW-1185">Reference proteome</keyword>
<protein>
    <recommendedName>
        <fullName evidence="3">Amidohydrolase-related domain-containing protein</fullName>
    </recommendedName>
</protein>
<dbReference type="EMBL" id="BORR01000007">
    <property type="protein sequence ID" value="GIO37422.1"/>
    <property type="molecule type" value="Genomic_DNA"/>
</dbReference>
<feature type="compositionally biased region" description="Low complexity" evidence="1">
    <location>
        <begin position="37"/>
        <end position="56"/>
    </location>
</feature>
<feature type="transmembrane region" description="Helical" evidence="2">
    <location>
        <begin position="6"/>
        <end position="24"/>
    </location>
</feature>
<dbReference type="InterPro" id="IPR006680">
    <property type="entry name" value="Amidohydro-rel"/>
</dbReference>
<reference evidence="4 5" key="1">
    <citation type="submission" date="2021-03" db="EMBL/GenBank/DDBJ databases">
        <title>Antimicrobial resistance genes in bacteria isolated from Japanese honey, and their potential for conferring macrolide and lincosamide resistance in the American foulbrood pathogen Paenibacillus larvae.</title>
        <authorList>
            <person name="Okamoto M."/>
            <person name="Kumagai M."/>
            <person name="Kanamori H."/>
            <person name="Takamatsu D."/>
        </authorList>
    </citation>
    <scope>NUCLEOTIDE SEQUENCE [LARGE SCALE GENOMIC DNA]</scope>
    <source>
        <strain evidence="4 5">J41TS12</strain>
    </source>
</reference>
<accession>A0A920CI38</accession>